<evidence type="ECO:0000313" key="1">
    <source>
        <dbReference type="EMBL" id="AII28372.1"/>
    </source>
</evidence>
<accession>A0A096XST8</accession>
<proteinExistence type="predicted"/>
<reference evidence="1" key="1">
    <citation type="submission" date="2014-05" db="EMBL/GenBank/DDBJ databases">
        <title>Complete genome sequence of Enterococcus faecalis bacteriophage ECP3.</title>
        <authorList>
            <person name="Kang H.-Y."/>
            <person name="Kim S."/>
            <person name="Kim J."/>
        </authorList>
    </citation>
    <scope>NUCLEOTIDE SEQUENCE [LARGE SCALE GENOMIC DNA]</scope>
    <source>
        <strain evidence="1">ECP3</strain>
    </source>
</reference>
<organism evidence="1 2">
    <name type="scientific">Enterococcus phage ECP3</name>
    <dbReference type="NCBI Taxonomy" id="1498168"/>
    <lineage>
        <taxon>Viruses</taxon>
        <taxon>Duplodnaviria</taxon>
        <taxon>Heunggongvirae</taxon>
        <taxon>Uroviricota</taxon>
        <taxon>Caudoviricetes</taxon>
        <taxon>Herelleviridae</taxon>
        <taxon>Brockvirinae</taxon>
        <taxon>Kochikohdavirus</taxon>
        <taxon>Kochikohdavirus ECP3</taxon>
    </lineage>
</organism>
<keyword evidence="2" id="KW-1185">Reference proteome</keyword>
<dbReference type="Proteomes" id="UP000030157">
    <property type="component" value="Segment"/>
</dbReference>
<dbReference type="GeneID" id="24628061"/>
<evidence type="ECO:0000313" key="2">
    <source>
        <dbReference type="Proteomes" id="UP000030157"/>
    </source>
</evidence>
<dbReference type="RefSeq" id="YP_009147013.1">
    <property type="nucleotide sequence ID" value="NC_027335.2"/>
</dbReference>
<dbReference type="EMBL" id="KJ801817">
    <property type="protein sequence ID" value="AII28372.1"/>
    <property type="molecule type" value="Genomic_DNA"/>
</dbReference>
<name>A0A096XST8_9CAUD</name>
<protein>
    <submittedName>
        <fullName evidence="1">Uncharacterized protein</fullName>
    </submittedName>
</protein>
<sequence>MDIMDIEFLEEHKQLVKEHVEQELKLMHPLKKLQVMTEWLGDTEDKLSQGDLDYFNDLTETELIEAMDASEIVESYSDVLLDFIDYYNIDLTGLEEQLGV</sequence>